<dbReference type="InterPro" id="IPR000182">
    <property type="entry name" value="GNAT_dom"/>
</dbReference>
<dbReference type="Gene3D" id="3.40.630.30">
    <property type="match status" value="1"/>
</dbReference>
<protein>
    <recommendedName>
        <fullName evidence="1">N-acetyltransferase domain-containing protein</fullName>
    </recommendedName>
</protein>
<dbReference type="GO" id="GO:0016747">
    <property type="term" value="F:acyltransferase activity, transferring groups other than amino-acyl groups"/>
    <property type="evidence" value="ECO:0007669"/>
    <property type="project" value="InterPro"/>
</dbReference>
<organism evidence="2 3">
    <name type="scientific">Gordonia namibiensis NBRC 108229</name>
    <dbReference type="NCBI Taxonomy" id="1208314"/>
    <lineage>
        <taxon>Bacteria</taxon>
        <taxon>Bacillati</taxon>
        <taxon>Actinomycetota</taxon>
        <taxon>Actinomycetes</taxon>
        <taxon>Mycobacteriales</taxon>
        <taxon>Gordoniaceae</taxon>
        <taxon>Gordonia</taxon>
    </lineage>
</organism>
<dbReference type="SUPFAM" id="SSF55729">
    <property type="entry name" value="Acyl-CoA N-acyltransferases (Nat)"/>
    <property type="match status" value="1"/>
</dbReference>
<name>K6X546_9ACTN</name>
<dbReference type="Pfam" id="PF13302">
    <property type="entry name" value="Acetyltransf_3"/>
    <property type="match status" value="1"/>
</dbReference>
<proteinExistence type="predicted"/>
<dbReference type="EMBL" id="BAHE01000023">
    <property type="protein sequence ID" value="GAC01217.1"/>
    <property type="molecule type" value="Genomic_DNA"/>
</dbReference>
<feature type="domain" description="N-acetyltransferase" evidence="1">
    <location>
        <begin position="12"/>
        <end position="171"/>
    </location>
</feature>
<gene>
    <name evidence="2" type="ORF">GONAM_23_00380</name>
</gene>
<evidence type="ECO:0000313" key="3">
    <source>
        <dbReference type="Proteomes" id="UP000035058"/>
    </source>
</evidence>
<dbReference type="AlphaFoldDB" id="K6X546"/>
<evidence type="ECO:0000259" key="1">
    <source>
        <dbReference type="PROSITE" id="PS51186"/>
    </source>
</evidence>
<reference evidence="2 3" key="1">
    <citation type="submission" date="2012-08" db="EMBL/GenBank/DDBJ databases">
        <title>Whole genome shotgun sequence of Gordonia namibiensis NBRC 108229.</title>
        <authorList>
            <person name="Isaki-Nakamura S."/>
            <person name="Hosoyama A."/>
            <person name="Tsuchikane K."/>
            <person name="Katsumata H."/>
            <person name="Baba S."/>
            <person name="Yamazaki S."/>
            <person name="Fujita N."/>
        </authorList>
    </citation>
    <scope>NUCLEOTIDE SEQUENCE [LARGE SCALE GENOMIC DNA]</scope>
    <source>
        <strain evidence="2 3">NBRC 108229</strain>
    </source>
</reference>
<dbReference type="InterPro" id="IPR051531">
    <property type="entry name" value="N-acetyltransferase"/>
</dbReference>
<dbReference type="PANTHER" id="PTHR43792">
    <property type="entry name" value="GNAT FAMILY, PUTATIVE (AFU_ORTHOLOGUE AFUA_3G00765)-RELATED-RELATED"/>
    <property type="match status" value="1"/>
</dbReference>
<sequence>MSEAPTLTTPRLRLRPPEDRDIDPIVEACQDPGIQRFTLLPSPFTRADAEKFVREISRAEGSRVWTIELLDGGFVGVTGLHSRGEGVASLGYWCAAWQRGRGYLGEALRAVLDHAFDPDGADVRRVEWMARTDNVVSARLAASAGFRFTGTRFEDFSQYGREAVAEVHSAVLRVDDDRSPQRWRCSIWKTTEASEFSARRRA</sequence>
<keyword evidence="3" id="KW-1185">Reference proteome</keyword>
<dbReference type="PROSITE" id="PS51186">
    <property type="entry name" value="GNAT"/>
    <property type="match status" value="1"/>
</dbReference>
<dbReference type="PANTHER" id="PTHR43792:SF1">
    <property type="entry name" value="N-ACETYLTRANSFERASE DOMAIN-CONTAINING PROTEIN"/>
    <property type="match status" value="1"/>
</dbReference>
<accession>K6X546</accession>
<dbReference type="Proteomes" id="UP000035058">
    <property type="component" value="Unassembled WGS sequence"/>
</dbReference>
<comment type="caution">
    <text evidence="2">The sequence shown here is derived from an EMBL/GenBank/DDBJ whole genome shotgun (WGS) entry which is preliminary data.</text>
</comment>
<dbReference type="InterPro" id="IPR016181">
    <property type="entry name" value="Acyl_CoA_acyltransferase"/>
</dbReference>
<evidence type="ECO:0000313" key="2">
    <source>
        <dbReference type="EMBL" id="GAC01217.1"/>
    </source>
</evidence>
<dbReference type="RefSeq" id="WP_006867387.1">
    <property type="nucleotide sequence ID" value="NZ_BAHE01000023.1"/>
</dbReference>